<sequence>MAVVPDFLIKRVYKKGSLREQDGAVEFDLKNVLGPGVICGLEYVQINDYKFTKEAISFITQGVELFANSVSELNPIRFRLGQEGTMRLLEEVKCLKDGVNKIIIEFLNPEAGRMKITLEDNLNLA</sequence>
<dbReference type="AlphaFoldDB" id="A0A9D1FHI4"/>
<reference evidence="2" key="2">
    <citation type="journal article" date="2021" name="PeerJ">
        <title>Extensive microbial diversity within the chicken gut microbiome revealed by metagenomics and culture.</title>
        <authorList>
            <person name="Gilroy R."/>
            <person name="Ravi A."/>
            <person name="Getino M."/>
            <person name="Pursley I."/>
            <person name="Horton D.L."/>
            <person name="Alikhan N.F."/>
            <person name="Baker D."/>
            <person name="Gharbi K."/>
            <person name="Hall N."/>
            <person name="Watson M."/>
            <person name="Adriaenssens E.M."/>
            <person name="Foster-Nyarko E."/>
            <person name="Jarju S."/>
            <person name="Secka A."/>
            <person name="Antonio M."/>
            <person name="Oren A."/>
            <person name="Chaudhuri R.R."/>
            <person name="La Ragione R."/>
            <person name="Hildebrand F."/>
            <person name="Pallen M.J."/>
        </authorList>
    </citation>
    <scope>NUCLEOTIDE SEQUENCE</scope>
    <source>
        <strain evidence="2">CHK152-2871</strain>
    </source>
</reference>
<feature type="domain" description="Hydroxymethylglutaryl-CoA reductase-like" evidence="1">
    <location>
        <begin position="8"/>
        <end position="122"/>
    </location>
</feature>
<evidence type="ECO:0000313" key="3">
    <source>
        <dbReference type="Proteomes" id="UP000886865"/>
    </source>
</evidence>
<dbReference type="InterPro" id="IPR057868">
    <property type="entry name" value="HMG-CoA"/>
</dbReference>
<dbReference type="Pfam" id="PF25653">
    <property type="entry name" value="HMG-CoA_red_N"/>
    <property type="match status" value="1"/>
</dbReference>
<organism evidence="2 3">
    <name type="scientific">Candidatus Galligastranaerophilus intestinavium</name>
    <dbReference type="NCBI Taxonomy" id="2840836"/>
    <lineage>
        <taxon>Bacteria</taxon>
        <taxon>Candidatus Galligastranaerophilus</taxon>
    </lineage>
</organism>
<comment type="caution">
    <text evidence="2">The sequence shown here is derived from an EMBL/GenBank/DDBJ whole genome shotgun (WGS) entry which is preliminary data.</text>
</comment>
<name>A0A9D1FHI4_9BACT</name>
<evidence type="ECO:0000259" key="1">
    <source>
        <dbReference type="Pfam" id="PF25653"/>
    </source>
</evidence>
<reference evidence="2" key="1">
    <citation type="submission" date="2020-10" db="EMBL/GenBank/DDBJ databases">
        <authorList>
            <person name="Gilroy R."/>
        </authorList>
    </citation>
    <scope>NUCLEOTIDE SEQUENCE</scope>
    <source>
        <strain evidence="2">CHK152-2871</strain>
    </source>
</reference>
<dbReference type="Proteomes" id="UP000886865">
    <property type="component" value="Unassembled WGS sequence"/>
</dbReference>
<protein>
    <recommendedName>
        <fullName evidence="1">Hydroxymethylglutaryl-CoA reductase-like domain-containing protein</fullName>
    </recommendedName>
</protein>
<gene>
    <name evidence="2" type="ORF">IAA86_02800</name>
</gene>
<accession>A0A9D1FHI4</accession>
<dbReference type="EMBL" id="DVJQ01000024">
    <property type="protein sequence ID" value="HIS73931.1"/>
    <property type="molecule type" value="Genomic_DNA"/>
</dbReference>
<proteinExistence type="predicted"/>
<evidence type="ECO:0000313" key="2">
    <source>
        <dbReference type="EMBL" id="HIS73931.1"/>
    </source>
</evidence>